<dbReference type="InterPro" id="IPR009057">
    <property type="entry name" value="Homeodomain-like_sf"/>
</dbReference>
<keyword evidence="1" id="KW-0805">Transcription regulation</keyword>
<dbReference type="PANTHER" id="PTHR46796">
    <property type="entry name" value="HTH-TYPE TRANSCRIPTIONAL ACTIVATOR RHAS-RELATED"/>
    <property type="match status" value="1"/>
</dbReference>
<dbReference type="RefSeq" id="WP_344310911.1">
    <property type="nucleotide sequence ID" value="NZ_BAAANY010000009.1"/>
</dbReference>
<dbReference type="Pfam" id="PF12852">
    <property type="entry name" value="Cupin_6"/>
    <property type="match status" value="1"/>
</dbReference>
<evidence type="ECO:0000256" key="2">
    <source>
        <dbReference type="ARBA" id="ARBA00023125"/>
    </source>
</evidence>
<dbReference type="PANTHER" id="PTHR46796:SF13">
    <property type="entry name" value="HTH-TYPE TRANSCRIPTIONAL ACTIVATOR RHAS"/>
    <property type="match status" value="1"/>
</dbReference>
<evidence type="ECO:0000256" key="1">
    <source>
        <dbReference type="ARBA" id="ARBA00023015"/>
    </source>
</evidence>
<dbReference type="InterPro" id="IPR018062">
    <property type="entry name" value="HTH_AraC-typ_CS"/>
</dbReference>
<evidence type="ECO:0000256" key="3">
    <source>
        <dbReference type="ARBA" id="ARBA00023163"/>
    </source>
</evidence>
<dbReference type="Gene3D" id="1.10.10.60">
    <property type="entry name" value="Homeodomain-like"/>
    <property type="match status" value="2"/>
</dbReference>
<proteinExistence type="predicted"/>
<sequence>MDALTDLLSSARAEGALFGQTYLAPPWSLRFAVEAPLTLVTMARGTGWLVPPNGEPVRLAAGDIAIVNSTEPFTVADPPGTPTQVVVHPDDRCTNPDGTGMDELLHLGPRTCGLTADGPSVLVTGTYQVSGAVSRRLLDGLPSALVVPAVDIRCRVAEVALFEIGVEEPGQQVILDRLLDVMLVSALRAWFTRPGANDPGWYRALADPVVGPALGLLHEDPAYPWTVGLLAEKVGSSRAAFARRFRTTVGEGPMSYLTSWRICLAADRLRDTTDTVDAVARRVGYANAFALSVAFKRECGVNPTAFRRG</sequence>
<evidence type="ECO:0000259" key="4">
    <source>
        <dbReference type="PROSITE" id="PS01124"/>
    </source>
</evidence>
<dbReference type="PROSITE" id="PS01124">
    <property type="entry name" value="HTH_ARAC_FAMILY_2"/>
    <property type="match status" value="1"/>
</dbReference>
<dbReference type="InterPro" id="IPR032783">
    <property type="entry name" value="AraC_lig"/>
</dbReference>
<dbReference type="InterPro" id="IPR018060">
    <property type="entry name" value="HTH_AraC"/>
</dbReference>
<dbReference type="InterPro" id="IPR050204">
    <property type="entry name" value="AraC_XylS_family_regulators"/>
</dbReference>
<keyword evidence="3" id="KW-0804">Transcription</keyword>
<comment type="caution">
    <text evidence="5">The sequence shown here is derived from an EMBL/GenBank/DDBJ whole genome shotgun (WGS) entry which is preliminary data.</text>
</comment>
<dbReference type="PROSITE" id="PS00041">
    <property type="entry name" value="HTH_ARAC_FAMILY_1"/>
    <property type="match status" value="1"/>
</dbReference>
<feature type="domain" description="HTH araC/xylS-type" evidence="4">
    <location>
        <begin position="211"/>
        <end position="309"/>
    </location>
</feature>
<evidence type="ECO:0000313" key="5">
    <source>
        <dbReference type="EMBL" id="GAA1679593.1"/>
    </source>
</evidence>
<dbReference type="SUPFAM" id="SSF46689">
    <property type="entry name" value="Homeodomain-like"/>
    <property type="match status" value="2"/>
</dbReference>
<gene>
    <name evidence="5" type="ORF">GCM10009765_31010</name>
</gene>
<accession>A0ABN2GZS5</accession>
<dbReference type="SMART" id="SM00342">
    <property type="entry name" value="HTH_ARAC"/>
    <property type="match status" value="1"/>
</dbReference>
<reference evidence="5 6" key="1">
    <citation type="journal article" date="2019" name="Int. J. Syst. Evol. Microbiol.">
        <title>The Global Catalogue of Microorganisms (GCM) 10K type strain sequencing project: providing services to taxonomists for standard genome sequencing and annotation.</title>
        <authorList>
            <consortium name="The Broad Institute Genomics Platform"/>
            <consortium name="The Broad Institute Genome Sequencing Center for Infectious Disease"/>
            <person name="Wu L."/>
            <person name="Ma J."/>
        </authorList>
    </citation>
    <scope>NUCLEOTIDE SEQUENCE [LARGE SCALE GENOMIC DNA]</scope>
    <source>
        <strain evidence="5 6">JCM 14718</strain>
    </source>
</reference>
<dbReference type="EMBL" id="BAAANY010000009">
    <property type="protein sequence ID" value="GAA1679593.1"/>
    <property type="molecule type" value="Genomic_DNA"/>
</dbReference>
<evidence type="ECO:0000313" key="6">
    <source>
        <dbReference type="Proteomes" id="UP001500618"/>
    </source>
</evidence>
<dbReference type="Proteomes" id="UP001500618">
    <property type="component" value="Unassembled WGS sequence"/>
</dbReference>
<keyword evidence="2" id="KW-0238">DNA-binding</keyword>
<organism evidence="5 6">
    <name type="scientific">Fodinicola feengrottensis</name>
    <dbReference type="NCBI Taxonomy" id="435914"/>
    <lineage>
        <taxon>Bacteria</taxon>
        <taxon>Bacillati</taxon>
        <taxon>Actinomycetota</taxon>
        <taxon>Actinomycetes</taxon>
        <taxon>Mycobacteriales</taxon>
        <taxon>Fodinicola</taxon>
    </lineage>
</organism>
<dbReference type="Pfam" id="PF12833">
    <property type="entry name" value="HTH_18"/>
    <property type="match status" value="1"/>
</dbReference>
<protein>
    <submittedName>
        <fullName evidence="5">AraC family transcriptional regulator</fullName>
    </submittedName>
</protein>
<name>A0ABN2GZS5_9ACTN</name>
<keyword evidence="6" id="KW-1185">Reference proteome</keyword>